<feature type="region of interest" description="Disordered" evidence="1">
    <location>
        <begin position="152"/>
        <end position="178"/>
    </location>
</feature>
<proteinExistence type="predicted"/>
<feature type="compositionally biased region" description="Acidic residues" evidence="1">
    <location>
        <begin position="158"/>
        <end position="178"/>
    </location>
</feature>
<feature type="compositionally biased region" description="Acidic residues" evidence="1">
    <location>
        <begin position="222"/>
        <end position="231"/>
    </location>
</feature>
<keyword evidence="3" id="KW-1185">Reference proteome</keyword>
<evidence type="ECO:0000313" key="3">
    <source>
        <dbReference type="Proteomes" id="UP000518752"/>
    </source>
</evidence>
<dbReference type="AlphaFoldDB" id="A0A8H5HWN0"/>
<dbReference type="OrthoDB" id="3270241at2759"/>
<evidence type="ECO:0000256" key="1">
    <source>
        <dbReference type="SAM" id="MobiDB-lite"/>
    </source>
</evidence>
<evidence type="ECO:0008006" key="4">
    <source>
        <dbReference type="Google" id="ProtNLM"/>
    </source>
</evidence>
<dbReference type="EMBL" id="JAACJN010000014">
    <property type="protein sequence ID" value="KAF5390540.1"/>
    <property type="molecule type" value="Genomic_DNA"/>
</dbReference>
<dbReference type="Proteomes" id="UP000518752">
    <property type="component" value="Unassembled WGS sequence"/>
</dbReference>
<feature type="compositionally biased region" description="Basic and acidic residues" evidence="1">
    <location>
        <begin position="210"/>
        <end position="221"/>
    </location>
</feature>
<name>A0A8H5HWN0_9AGAR</name>
<organism evidence="2 3">
    <name type="scientific">Collybiopsis confluens</name>
    <dbReference type="NCBI Taxonomy" id="2823264"/>
    <lineage>
        <taxon>Eukaryota</taxon>
        <taxon>Fungi</taxon>
        <taxon>Dikarya</taxon>
        <taxon>Basidiomycota</taxon>
        <taxon>Agaricomycotina</taxon>
        <taxon>Agaricomycetes</taxon>
        <taxon>Agaricomycetidae</taxon>
        <taxon>Agaricales</taxon>
        <taxon>Marasmiineae</taxon>
        <taxon>Omphalotaceae</taxon>
        <taxon>Collybiopsis</taxon>
    </lineage>
</organism>
<reference evidence="2 3" key="1">
    <citation type="journal article" date="2020" name="ISME J.">
        <title>Uncovering the hidden diversity of litter-decomposition mechanisms in mushroom-forming fungi.</title>
        <authorList>
            <person name="Floudas D."/>
            <person name="Bentzer J."/>
            <person name="Ahren D."/>
            <person name="Johansson T."/>
            <person name="Persson P."/>
            <person name="Tunlid A."/>
        </authorList>
    </citation>
    <scope>NUCLEOTIDE SEQUENCE [LARGE SCALE GENOMIC DNA]</scope>
    <source>
        <strain evidence="2 3">CBS 406.79</strain>
    </source>
</reference>
<sequence>MQPFEEITILTYLGLEIDGSYSPSPLNQPVQFLQKHLNQLPPHLLLKFSSITTPKDRTMIPTIRNRRLEYAKYNPPELSSASARHTWPTIWPGRERRGVEEGTDEERWARTGFMEGTTKHVKRLGPLLRDYEEEREAERVRSIRRAEMMAEQDHFIPEEDDDSDGDEPGPVEGENEPEILAEFERRIHEKFIYGLLDNVDFDKIDWDESLDRDHDRDVEERWFDEEDEDGD</sequence>
<feature type="region of interest" description="Disordered" evidence="1">
    <location>
        <begin position="210"/>
        <end position="231"/>
    </location>
</feature>
<gene>
    <name evidence="2" type="ORF">D9757_002649</name>
</gene>
<accession>A0A8H5HWN0</accession>
<protein>
    <recommendedName>
        <fullName evidence="4">CCD97-like C-terminal domain-containing protein</fullName>
    </recommendedName>
</protein>
<comment type="caution">
    <text evidence="2">The sequence shown here is derived from an EMBL/GenBank/DDBJ whole genome shotgun (WGS) entry which is preliminary data.</text>
</comment>
<evidence type="ECO:0000313" key="2">
    <source>
        <dbReference type="EMBL" id="KAF5390540.1"/>
    </source>
</evidence>